<dbReference type="AlphaFoldDB" id="A0A1F6U5X1"/>
<dbReference type="InterPro" id="IPR021327">
    <property type="entry name" value="DUF2934"/>
</dbReference>
<reference evidence="1 2" key="1">
    <citation type="journal article" date="2016" name="Nat. Commun.">
        <title>Thousands of microbial genomes shed light on interconnected biogeochemical processes in an aquifer system.</title>
        <authorList>
            <person name="Anantharaman K."/>
            <person name="Brown C.T."/>
            <person name="Hug L.A."/>
            <person name="Sharon I."/>
            <person name="Castelle C.J."/>
            <person name="Probst A.J."/>
            <person name="Thomas B.C."/>
            <person name="Singh A."/>
            <person name="Wilkins M.J."/>
            <person name="Karaoz U."/>
            <person name="Brodie E.L."/>
            <person name="Williams K.H."/>
            <person name="Hubbard S.S."/>
            <person name="Banfield J.F."/>
        </authorList>
    </citation>
    <scope>NUCLEOTIDE SEQUENCE [LARGE SCALE GENOMIC DNA]</scope>
</reference>
<evidence type="ECO:0008006" key="3">
    <source>
        <dbReference type="Google" id="ProtNLM"/>
    </source>
</evidence>
<sequence>MIAEAAYFHALERGFTGGNPLDDWLIAEREINRLLPTPRQQKQEVAAYRMLRKSVRKILAEARDTVNADTLKQAFDKATEELRKTGEHTADTINTIAVSVRKDMASAAQKMGPKWEAFTEKSADLFEVWRDRGGQFLAQAAGAVGDWMQQAGDRFKQQTYRTGEMTAGGTLECTQCGERIVFETPAHLPPCPKCRNLEFRRV</sequence>
<protein>
    <recommendedName>
        <fullName evidence="3">DUF2934 domain-containing protein</fullName>
    </recommendedName>
</protein>
<comment type="caution">
    <text evidence="1">The sequence shown here is derived from an EMBL/GenBank/DDBJ whole genome shotgun (WGS) entry which is preliminary data.</text>
</comment>
<dbReference type="Pfam" id="PF11154">
    <property type="entry name" value="DUF2934"/>
    <property type="match status" value="1"/>
</dbReference>
<dbReference type="Pfam" id="PF07295">
    <property type="entry name" value="DUF1451"/>
    <property type="match status" value="1"/>
</dbReference>
<organism evidence="1 2">
    <name type="scientific">Candidatus Muproteobacteria bacterium RIFCSPLOWO2_01_FULL_60_18</name>
    <dbReference type="NCBI Taxonomy" id="1817768"/>
    <lineage>
        <taxon>Bacteria</taxon>
        <taxon>Pseudomonadati</taxon>
        <taxon>Pseudomonadota</taxon>
        <taxon>Candidatus Muproteobacteria</taxon>
    </lineage>
</organism>
<dbReference type="InterPro" id="IPR009912">
    <property type="entry name" value="DUF1451"/>
</dbReference>
<evidence type="ECO:0000313" key="1">
    <source>
        <dbReference type="EMBL" id="OGI52757.1"/>
    </source>
</evidence>
<accession>A0A1F6U5X1</accession>
<proteinExistence type="predicted"/>
<dbReference type="EMBL" id="MFTC01000008">
    <property type="protein sequence ID" value="OGI52757.1"/>
    <property type="molecule type" value="Genomic_DNA"/>
</dbReference>
<dbReference type="Proteomes" id="UP000179037">
    <property type="component" value="Unassembled WGS sequence"/>
</dbReference>
<evidence type="ECO:0000313" key="2">
    <source>
        <dbReference type="Proteomes" id="UP000179037"/>
    </source>
</evidence>
<name>A0A1F6U5X1_9PROT</name>
<dbReference type="STRING" id="1817768.A3A87_03945"/>
<gene>
    <name evidence="1" type="ORF">A3A87_03945</name>
</gene>